<evidence type="ECO:0000313" key="1">
    <source>
        <dbReference type="EMBL" id="CAF1618094.1"/>
    </source>
</evidence>
<dbReference type="Proteomes" id="UP000663834">
    <property type="component" value="Unassembled WGS sequence"/>
</dbReference>
<dbReference type="AlphaFoldDB" id="A0A816CB44"/>
<accession>A0A816CB44</accession>
<sequence length="92" mass="10593">NMIEDFIQQGNSVEKSLKFCINDIKIQIQQSGFDFNQFLPRPNFEDISDREDVSDREDNLVNCTVDRNNLLWNDLNSDQLLAADTILKSLVG</sequence>
<evidence type="ECO:0000313" key="2">
    <source>
        <dbReference type="Proteomes" id="UP000663834"/>
    </source>
</evidence>
<proteinExistence type="predicted"/>
<organism evidence="1 2">
    <name type="scientific">Rotaria magnacalcarata</name>
    <dbReference type="NCBI Taxonomy" id="392030"/>
    <lineage>
        <taxon>Eukaryota</taxon>
        <taxon>Metazoa</taxon>
        <taxon>Spiralia</taxon>
        <taxon>Gnathifera</taxon>
        <taxon>Rotifera</taxon>
        <taxon>Eurotatoria</taxon>
        <taxon>Bdelloidea</taxon>
        <taxon>Philodinida</taxon>
        <taxon>Philodinidae</taxon>
        <taxon>Rotaria</taxon>
    </lineage>
</organism>
<protein>
    <submittedName>
        <fullName evidence="1">Uncharacterized protein</fullName>
    </submittedName>
</protein>
<dbReference type="EMBL" id="CAJNOW010013138">
    <property type="protein sequence ID" value="CAF1618094.1"/>
    <property type="molecule type" value="Genomic_DNA"/>
</dbReference>
<feature type="non-terminal residue" evidence="1">
    <location>
        <position position="1"/>
    </location>
</feature>
<reference evidence="1" key="1">
    <citation type="submission" date="2021-02" db="EMBL/GenBank/DDBJ databases">
        <authorList>
            <person name="Nowell W R."/>
        </authorList>
    </citation>
    <scope>NUCLEOTIDE SEQUENCE</scope>
</reference>
<feature type="non-terminal residue" evidence="1">
    <location>
        <position position="92"/>
    </location>
</feature>
<name>A0A816CB44_9BILA</name>
<comment type="caution">
    <text evidence="1">The sequence shown here is derived from an EMBL/GenBank/DDBJ whole genome shotgun (WGS) entry which is preliminary data.</text>
</comment>
<gene>
    <name evidence="1" type="ORF">KQP761_LOCUS24295</name>
</gene>
<dbReference type="OrthoDB" id="10050026at2759"/>